<protein>
    <submittedName>
        <fullName evidence="1">Uncharacterized protein</fullName>
    </submittedName>
</protein>
<reference evidence="1 2" key="1">
    <citation type="journal article" date="2018" name="Front. Plant Sci.">
        <title>Red Clover (Trifolium pratense) and Zigzag Clover (T. medium) - A Picture of Genomic Similarities and Differences.</title>
        <authorList>
            <person name="Dluhosova J."/>
            <person name="Istvanek J."/>
            <person name="Nedelnik J."/>
            <person name="Repkova J."/>
        </authorList>
    </citation>
    <scope>NUCLEOTIDE SEQUENCE [LARGE SCALE GENOMIC DNA]</scope>
    <source>
        <strain evidence="2">cv. 10/8</strain>
        <tissue evidence="1">Leaf</tissue>
    </source>
</reference>
<sequence length="82" mass="9214">DLAVGIWDTRLRRRIPAVIAEWPPSIGNAVGIESGGVQKVYVKDDERYELTVGNMRNVLSPSGYLTESQLDLWWPNSCVIKI</sequence>
<organism evidence="1 2">
    <name type="scientific">Trifolium medium</name>
    <dbReference type="NCBI Taxonomy" id="97028"/>
    <lineage>
        <taxon>Eukaryota</taxon>
        <taxon>Viridiplantae</taxon>
        <taxon>Streptophyta</taxon>
        <taxon>Embryophyta</taxon>
        <taxon>Tracheophyta</taxon>
        <taxon>Spermatophyta</taxon>
        <taxon>Magnoliopsida</taxon>
        <taxon>eudicotyledons</taxon>
        <taxon>Gunneridae</taxon>
        <taxon>Pentapetalae</taxon>
        <taxon>rosids</taxon>
        <taxon>fabids</taxon>
        <taxon>Fabales</taxon>
        <taxon>Fabaceae</taxon>
        <taxon>Papilionoideae</taxon>
        <taxon>50 kb inversion clade</taxon>
        <taxon>NPAAA clade</taxon>
        <taxon>Hologalegina</taxon>
        <taxon>IRL clade</taxon>
        <taxon>Trifolieae</taxon>
        <taxon>Trifolium</taxon>
    </lineage>
</organism>
<dbReference type="Proteomes" id="UP000265520">
    <property type="component" value="Unassembled WGS sequence"/>
</dbReference>
<dbReference type="PANTHER" id="PTHR36715:SF1">
    <property type="entry name" value="PROTEIN, PUTATIVE-RELATED"/>
    <property type="match status" value="1"/>
</dbReference>
<feature type="non-terminal residue" evidence="1">
    <location>
        <position position="1"/>
    </location>
</feature>
<dbReference type="EMBL" id="LXQA010170551">
    <property type="protein sequence ID" value="MCI29142.1"/>
    <property type="molecule type" value="Genomic_DNA"/>
</dbReference>
<dbReference type="AlphaFoldDB" id="A0A392QZ53"/>
<comment type="caution">
    <text evidence="1">The sequence shown here is derived from an EMBL/GenBank/DDBJ whole genome shotgun (WGS) entry which is preliminary data.</text>
</comment>
<name>A0A392QZ53_9FABA</name>
<evidence type="ECO:0000313" key="1">
    <source>
        <dbReference type="EMBL" id="MCI29142.1"/>
    </source>
</evidence>
<proteinExistence type="predicted"/>
<dbReference type="PANTHER" id="PTHR36715">
    <property type="entry name" value="BNAANNG41370D PROTEIN"/>
    <property type="match status" value="1"/>
</dbReference>
<accession>A0A392QZ53</accession>
<evidence type="ECO:0000313" key="2">
    <source>
        <dbReference type="Proteomes" id="UP000265520"/>
    </source>
</evidence>
<keyword evidence="2" id="KW-1185">Reference proteome</keyword>